<keyword evidence="3" id="KW-0472">Membrane</keyword>
<dbReference type="InterPro" id="IPR013785">
    <property type="entry name" value="Aldolase_TIM"/>
</dbReference>
<feature type="transmembrane region" description="Helical" evidence="3">
    <location>
        <begin position="35"/>
        <end position="54"/>
    </location>
</feature>
<evidence type="ECO:0000256" key="1">
    <source>
        <dbReference type="ARBA" id="ARBA00009716"/>
    </source>
</evidence>
<dbReference type="Pfam" id="PF01645">
    <property type="entry name" value="Glu_synthase"/>
    <property type="match status" value="1"/>
</dbReference>
<dbReference type="SUPFAM" id="SSF51395">
    <property type="entry name" value="FMN-linked oxidoreductases"/>
    <property type="match status" value="1"/>
</dbReference>
<organism evidence="5 6">
    <name type="scientific">Alloalcanivorax profundimaris</name>
    <dbReference type="NCBI Taxonomy" id="2735259"/>
    <lineage>
        <taxon>Bacteria</taxon>
        <taxon>Pseudomonadati</taxon>
        <taxon>Pseudomonadota</taxon>
        <taxon>Gammaproteobacteria</taxon>
        <taxon>Oceanospirillales</taxon>
        <taxon>Alcanivoracaceae</taxon>
        <taxon>Alloalcanivorax</taxon>
    </lineage>
</organism>
<dbReference type="CDD" id="cd02808">
    <property type="entry name" value="GltS_FMN"/>
    <property type="match status" value="1"/>
</dbReference>
<gene>
    <name evidence="5" type="ORF">Y5W_02771</name>
</gene>
<dbReference type="InterPro" id="IPR027283">
    <property type="entry name" value="YerD"/>
</dbReference>
<keyword evidence="6" id="KW-1185">Reference proteome</keyword>
<proteinExistence type="inferred from homology"/>
<dbReference type="Proteomes" id="UP000662703">
    <property type="component" value="Unassembled WGS sequence"/>
</dbReference>
<dbReference type="Gene3D" id="3.20.20.70">
    <property type="entry name" value="Aldolase class I"/>
    <property type="match status" value="1"/>
</dbReference>
<evidence type="ECO:0000313" key="6">
    <source>
        <dbReference type="Proteomes" id="UP000662703"/>
    </source>
</evidence>
<accession>A0ABS0ATL9</accession>
<dbReference type="InterPro" id="IPR002932">
    <property type="entry name" value="Glu_synthdom"/>
</dbReference>
<dbReference type="InterPro" id="IPR024188">
    <property type="entry name" value="GltB"/>
</dbReference>
<evidence type="ECO:0000313" key="5">
    <source>
        <dbReference type="EMBL" id="MBF5057477.1"/>
    </source>
</evidence>
<comment type="caution">
    <text evidence="5">The sequence shown here is derived from an EMBL/GenBank/DDBJ whole genome shotgun (WGS) entry which is preliminary data.</text>
</comment>
<dbReference type="PIRSF" id="PIRSF006429">
    <property type="entry name" value="GOGAT_lg_2"/>
    <property type="match status" value="1"/>
</dbReference>
<feature type="transmembrane region" description="Helical" evidence="3">
    <location>
        <begin position="12"/>
        <end position="29"/>
    </location>
</feature>
<sequence>MSGSASARFGPLILVLLLTFAAAVAVLMAPRSWLAWTALAGAGALALRGVWDLFQPRHTLLRNYPLLAHFRWFFEFLRPFLRQYIVENDREGRPYNRDQRSLIYERAKDQVDVKPFGSDLDAYDAEFQVLAHSMAPCPKPDADFRVRVGGEQCARPYDASLLNVSAMSFGSLSAPAVEALNLGARRGGFYQDTGEGGISPYHLRHGGDLVWEIGSGYFGCRDKRGHFDRGLFREQAAREQVRMLEIKLSQGAKPGHGGVLPAAKITPEIADTRRIPLHEDCRSPAYHGAFSTPRELLEFAASLREDAGGKPVGVKLCVGHPWEVFALCKAMLETGIELDYIVVDGAEGGTGAAPEEFSDHVGLPLREGLLLVRNALVGTGLRSRVRLAASGKVYSAYTLAANLALGADWCNAARAFMLSLGCVQTKSCHNDRCPTGVATQNPSRQRGLVVADKAPRVANFQRHTLEHLAELIAAAGLEHPGELLPRHLLQRRGATDLVTLDRLYPFLAPNSLLEAPDATPYGDWWHAADPDSFRPRWPVGPGHHARVG</sequence>
<dbReference type="PIRSF" id="PIRSF500060">
    <property type="entry name" value="UCP500060"/>
    <property type="match status" value="1"/>
</dbReference>
<dbReference type="PANTHER" id="PTHR43819:SF1">
    <property type="entry name" value="ARCHAEAL-TYPE GLUTAMATE SYNTHASE [NADPH]"/>
    <property type="match status" value="1"/>
</dbReference>
<evidence type="ECO:0000259" key="4">
    <source>
        <dbReference type="Pfam" id="PF01645"/>
    </source>
</evidence>
<feature type="domain" description="Glutamate synthase" evidence="4">
    <location>
        <begin position="161"/>
        <end position="477"/>
    </location>
</feature>
<evidence type="ECO:0000256" key="2">
    <source>
        <dbReference type="PIRNR" id="PIRNR006429"/>
    </source>
</evidence>
<evidence type="ECO:0000256" key="3">
    <source>
        <dbReference type="SAM" id="Phobius"/>
    </source>
</evidence>
<comment type="similarity">
    <text evidence="1 2">Belongs to the glutamate synthase family.</text>
</comment>
<keyword evidence="3" id="KW-0812">Transmembrane</keyword>
<dbReference type="PANTHER" id="PTHR43819">
    <property type="entry name" value="ARCHAEAL-TYPE GLUTAMATE SYNTHASE [NADPH]"/>
    <property type="match status" value="1"/>
</dbReference>
<reference evidence="5 6" key="1">
    <citation type="submission" date="2012-09" db="EMBL/GenBank/DDBJ databases">
        <title>Genome Sequence of alkane-degrading Bacterium Alcanivorax sp. 521-1.</title>
        <authorList>
            <person name="Lai Q."/>
            <person name="Shao Z."/>
        </authorList>
    </citation>
    <scope>NUCLEOTIDE SEQUENCE [LARGE SCALE GENOMIC DNA]</scope>
    <source>
        <strain evidence="5 6">521-1</strain>
    </source>
</reference>
<keyword evidence="3" id="KW-1133">Transmembrane helix</keyword>
<dbReference type="EMBL" id="ARXX01000047">
    <property type="protein sequence ID" value="MBF5057477.1"/>
    <property type="molecule type" value="Genomic_DNA"/>
</dbReference>
<name>A0ABS0ATL9_9GAMM</name>
<dbReference type="RefSeq" id="WP_194865691.1">
    <property type="nucleotide sequence ID" value="NZ_ARXX01000047.1"/>
</dbReference>
<protein>
    <submittedName>
        <fullName evidence="5">Glutamate synthase</fullName>
    </submittedName>
</protein>